<dbReference type="EMBL" id="JAQQWE010000006">
    <property type="protein sequence ID" value="KAK7949276.1"/>
    <property type="molecule type" value="Genomic_DNA"/>
</dbReference>
<proteinExistence type="predicted"/>
<comment type="caution">
    <text evidence="2">The sequence shown here is derived from an EMBL/GenBank/DDBJ whole genome shotgun (WGS) entry which is preliminary data.</text>
</comment>
<evidence type="ECO:0000256" key="1">
    <source>
        <dbReference type="SAM" id="MobiDB-lite"/>
    </source>
</evidence>
<sequence>MSGRGEDLDELVYHDNWMTMVELYGIRELSYETDRLPALSGLATLFKRALPLDTYLAGLWERDIHRQLFWNTSGTSRGSLADLVSSLGYGGDGRYIVPSWSWLCKQDLISFGYDKFNMDEYADYRSEYSYLRSSITPDGLGPTGKLRDASLLIRSRFMPIPYTTTKGRKSPRWRFMNAHIGYVADCELDWVEEASRDETDSERKGREEADSRRREGDENRGAKIMNGKRGPALLLLGSCAEPGEDGRPSGMNERYARGMVICAAPEIDPAACVRVGTFYSDPEDGGGLKLFEKCQQGEFLLK</sequence>
<dbReference type="GeneID" id="92079446"/>
<dbReference type="Proteomes" id="UP001391051">
    <property type="component" value="Unassembled WGS sequence"/>
</dbReference>
<feature type="compositionally biased region" description="Basic and acidic residues" evidence="1">
    <location>
        <begin position="194"/>
        <end position="221"/>
    </location>
</feature>
<reference evidence="2 3" key="1">
    <citation type="submission" date="2023-01" db="EMBL/GenBank/DDBJ databases">
        <title>Analysis of 21 Apiospora genomes using comparative genomics revels a genus with tremendous synthesis potential of carbohydrate active enzymes and secondary metabolites.</title>
        <authorList>
            <person name="Sorensen T."/>
        </authorList>
    </citation>
    <scope>NUCLEOTIDE SEQUENCE [LARGE SCALE GENOMIC DNA]</scope>
    <source>
        <strain evidence="2 3">CBS 24483</strain>
    </source>
</reference>
<keyword evidence="3" id="KW-1185">Reference proteome</keyword>
<feature type="region of interest" description="Disordered" evidence="1">
    <location>
        <begin position="194"/>
        <end position="224"/>
    </location>
</feature>
<evidence type="ECO:0000313" key="3">
    <source>
        <dbReference type="Proteomes" id="UP001391051"/>
    </source>
</evidence>
<dbReference type="PANTHER" id="PTHR33112:SF16">
    <property type="entry name" value="HETEROKARYON INCOMPATIBILITY DOMAIN-CONTAINING PROTEIN"/>
    <property type="match status" value="1"/>
</dbReference>
<dbReference type="RefSeq" id="XP_066698782.1">
    <property type="nucleotide sequence ID" value="XM_066846384.1"/>
</dbReference>
<organism evidence="2 3">
    <name type="scientific">Apiospora aurea</name>
    <dbReference type="NCBI Taxonomy" id="335848"/>
    <lineage>
        <taxon>Eukaryota</taxon>
        <taxon>Fungi</taxon>
        <taxon>Dikarya</taxon>
        <taxon>Ascomycota</taxon>
        <taxon>Pezizomycotina</taxon>
        <taxon>Sordariomycetes</taxon>
        <taxon>Xylariomycetidae</taxon>
        <taxon>Amphisphaeriales</taxon>
        <taxon>Apiosporaceae</taxon>
        <taxon>Apiospora</taxon>
    </lineage>
</organism>
<accession>A0ABR1Q9R2</accession>
<name>A0ABR1Q9R2_9PEZI</name>
<gene>
    <name evidence="2" type="ORF">PG986_010162</name>
</gene>
<evidence type="ECO:0000313" key="2">
    <source>
        <dbReference type="EMBL" id="KAK7949276.1"/>
    </source>
</evidence>
<dbReference type="PANTHER" id="PTHR33112">
    <property type="entry name" value="DOMAIN PROTEIN, PUTATIVE-RELATED"/>
    <property type="match status" value="1"/>
</dbReference>
<protein>
    <submittedName>
        <fullName evidence="2">Uncharacterized protein</fullName>
    </submittedName>
</protein>